<keyword evidence="10" id="KW-1185">Reference proteome</keyword>
<name>A0ABY6P2J2_9NOCA</name>
<evidence type="ECO:0000259" key="6">
    <source>
        <dbReference type="Pfam" id="PF00590"/>
    </source>
</evidence>
<evidence type="ECO:0000313" key="9">
    <source>
        <dbReference type="EMBL" id="UZJ25758.1"/>
    </source>
</evidence>
<protein>
    <submittedName>
        <fullName evidence="9">Precorrin-3B C(17)-methyltransferase</fullName>
        <ecNumber evidence="9">2.1.1.131</ecNumber>
    </submittedName>
</protein>
<keyword evidence="5" id="KW-0949">S-adenosyl-L-methionine</keyword>
<keyword evidence="4 9" id="KW-0808">Transferase</keyword>
<dbReference type="PANTHER" id="PTHR47036:SF1">
    <property type="entry name" value="COBALT-FACTOR III C(17)-METHYLTRANSFERASE-RELATED"/>
    <property type="match status" value="1"/>
</dbReference>
<evidence type="ECO:0000256" key="5">
    <source>
        <dbReference type="ARBA" id="ARBA00022691"/>
    </source>
</evidence>
<accession>A0ABY6P2J2</accession>
<gene>
    <name evidence="9" type="primary">cobJ</name>
    <name evidence="9" type="ORF">RHODO2019_04740</name>
</gene>
<evidence type="ECO:0000256" key="3">
    <source>
        <dbReference type="ARBA" id="ARBA00022603"/>
    </source>
</evidence>
<evidence type="ECO:0000259" key="7">
    <source>
        <dbReference type="Pfam" id="PF01890"/>
    </source>
</evidence>
<dbReference type="SUPFAM" id="SSF159664">
    <property type="entry name" value="CobE/GbiG C-terminal domain-like"/>
    <property type="match status" value="1"/>
</dbReference>
<reference evidence="9" key="1">
    <citation type="submission" date="2022-10" db="EMBL/GenBank/DDBJ databases">
        <title>Rhodococcus sp.75.</title>
        <authorList>
            <person name="Sun M."/>
        </authorList>
    </citation>
    <scope>NUCLEOTIDE SEQUENCE</scope>
    <source>
        <strain evidence="9">75</strain>
    </source>
</reference>
<dbReference type="GO" id="GO:0030789">
    <property type="term" value="F:precorrin-3B C17-methyltransferase activity"/>
    <property type="evidence" value="ECO:0007669"/>
    <property type="project" value="UniProtKB-EC"/>
</dbReference>
<dbReference type="InterPro" id="IPR014777">
    <property type="entry name" value="4pyrrole_Mease_sub1"/>
</dbReference>
<dbReference type="RefSeq" id="WP_265383862.1">
    <property type="nucleotide sequence ID" value="NZ_CP110615.1"/>
</dbReference>
<dbReference type="SUPFAM" id="SSF159672">
    <property type="entry name" value="CbiG N-terminal domain-like"/>
    <property type="match status" value="1"/>
</dbReference>
<dbReference type="Gene3D" id="3.40.1010.10">
    <property type="entry name" value="Cobalt-precorrin-4 Transmethylase, Domain 1"/>
    <property type="match status" value="1"/>
</dbReference>
<dbReference type="CDD" id="cd11646">
    <property type="entry name" value="Precorrin_3B_C17_MT"/>
    <property type="match status" value="1"/>
</dbReference>
<dbReference type="Gene3D" id="3.30.420.180">
    <property type="entry name" value="CobE/GbiG C-terminal domain"/>
    <property type="match status" value="1"/>
</dbReference>
<dbReference type="InterPro" id="IPR006363">
    <property type="entry name" value="Cbl_synth_CobJ/CibH_dom"/>
</dbReference>
<keyword evidence="2" id="KW-0169">Cobalamin biosynthesis</keyword>
<evidence type="ECO:0000256" key="2">
    <source>
        <dbReference type="ARBA" id="ARBA00022573"/>
    </source>
</evidence>
<dbReference type="SUPFAM" id="SSF53790">
    <property type="entry name" value="Tetrapyrrole methylase"/>
    <property type="match status" value="1"/>
</dbReference>
<dbReference type="EMBL" id="CP110615">
    <property type="protein sequence ID" value="UZJ25758.1"/>
    <property type="molecule type" value="Genomic_DNA"/>
</dbReference>
<dbReference type="NCBIfam" id="TIGR01466">
    <property type="entry name" value="cobJ_cbiH"/>
    <property type="match status" value="1"/>
</dbReference>
<dbReference type="Gene3D" id="3.40.50.11220">
    <property type="match status" value="1"/>
</dbReference>
<dbReference type="InterPro" id="IPR035996">
    <property type="entry name" value="4pyrrol_Methylase_sf"/>
</dbReference>
<dbReference type="InterPro" id="IPR000878">
    <property type="entry name" value="4pyrrol_Mease"/>
</dbReference>
<evidence type="ECO:0000256" key="1">
    <source>
        <dbReference type="ARBA" id="ARBA00004953"/>
    </source>
</evidence>
<dbReference type="InterPro" id="IPR014776">
    <property type="entry name" value="4pyrrole_Mease_sub2"/>
</dbReference>
<dbReference type="InterPro" id="IPR051810">
    <property type="entry name" value="Precorrin_MeTrfase"/>
</dbReference>
<feature type="domain" description="Tetrapyrrole methylase" evidence="6">
    <location>
        <begin position="348"/>
        <end position="552"/>
    </location>
</feature>
<dbReference type="EC" id="2.1.1.131" evidence="9"/>
<sequence length="588" mass="60028">MIGLFAVTAAGRAGAAELARALGPDAVVVDGPLRPGLERLWPELDAAVLFLATGATVRLIAPLLVDKHVDPGVVCVDEAHRFAIALAGGHDRAGRAGGANALAEQVAQVLGATAVVSTASDAAGSTPLDELVALLDAAVDGDLAAAGVALLDGEPVLLVNPLGFPLPALPPNVSLDVGEPGWRIVIDDRLPAVPDDERTLRLVPLTLSVGIGSVRGVSADAVAAVLDELAGAGLDPRAVRGYASIDLKGDEQGILDAVAQHGFFHGSDPAVAPALQTYTAEQLRAVVVPNPSPVVEAEVGTPSVSEASALLAAAEHGRAELVLAKVKGAGTSAGATVAVARSRPRGRLAVVGLGPGAADLRTPRAEAELRRASVVVGLDQYVDQVRHLLRAGTEIAETGLGQESERAAAAVELARAGRAVALIGSGDAGVYAMASPALEQAGDDIEVVGVPGVTAALAASAVLGAPLGHDHVFISLSDLHTPWPAILRRVRAAAEGDFVVCFYNPRSRERDWQLGAALDVLREHRPPGTPVGAVRQISRDGERAWTAPIGEFDPATVDMLTTVVVGSSTTTMVGGRMVTPRGYAWMPG</sequence>
<dbReference type="PANTHER" id="PTHR47036">
    <property type="entry name" value="COBALT-FACTOR III C(17)-METHYLTRANSFERASE-RELATED"/>
    <property type="match status" value="1"/>
</dbReference>
<dbReference type="Gene3D" id="3.30.950.10">
    <property type="entry name" value="Methyltransferase, Cobalt-precorrin-4 Transmethylase, Domain 2"/>
    <property type="match status" value="1"/>
</dbReference>
<keyword evidence="3 9" id="KW-0489">Methyltransferase</keyword>
<proteinExistence type="predicted"/>
<dbReference type="Proteomes" id="UP001164965">
    <property type="component" value="Chromosome"/>
</dbReference>
<dbReference type="InterPro" id="IPR002750">
    <property type="entry name" value="CobE/GbiG_C"/>
</dbReference>
<comment type="pathway">
    <text evidence="1">Cofactor biosynthesis; adenosylcobalamin biosynthesis.</text>
</comment>
<dbReference type="GO" id="GO:0032259">
    <property type="term" value="P:methylation"/>
    <property type="evidence" value="ECO:0007669"/>
    <property type="project" value="UniProtKB-KW"/>
</dbReference>
<dbReference type="InterPro" id="IPR038029">
    <property type="entry name" value="GbiG_N_sf"/>
</dbReference>
<dbReference type="InterPro" id="IPR036518">
    <property type="entry name" value="CobE/GbiG_C_sf"/>
</dbReference>
<dbReference type="Pfam" id="PF11760">
    <property type="entry name" value="CbiG_N"/>
    <property type="match status" value="1"/>
</dbReference>
<dbReference type="InterPro" id="IPR021744">
    <property type="entry name" value="CbiG_N"/>
</dbReference>
<dbReference type="Pfam" id="PF00590">
    <property type="entry name" value="TP_methylase"/>
    <property type="match status" value="1"/>
</dbReference>
<evidence type="ECO:0000256" key="4">
    <source>
        <dbReference type="ARBA" id="ARBA00022679"/>
    </source>
</evidence>
<feature type="domain" description="CobE/GbiG C-terminal" evidence="7">
    <location>
        <begin position="207"/>
        <end position="340"/>
    </location>
</feature>
<evidence type="ECO:0000259" key="8">
    <source>
        <dbReference type="Pfam" id="PF11760"/>
    </source>
</evidence>
<evidence type="ECO:0000313" key="10">
    <source>
        <dbReference type="Proteomes" id="UP001164965"/>
    </source>
</evidence>
<organism evidence="9 10">
    <name type="scientific">Rhodococcus antarcticus</name>
    <dbReference type="NCBI Taxonomy" id="2987751"/>
    <lineage>
        <taxon>Bacteria</taxon>
        <taxon>Bacillati</taxon>
        <taxon>Actinomycetota</taxon>
        <taxon>Actinomycetes</taxon>
        <taxon>Mycobacteriales</taxon>
        <taxon>Nocardiaceae</taxon>
        <taxon>Rhodococcus</taxon>
    </lineage>
</organism>
<dbReference type="Pfam" id="PF01890">
    <property type="entry name" value="CbiG_C"/>
    <property type="match status" value="1"/>
</dbReference>
<feature type="domain" description="Cobalamin synthesis G N-terminal" evidence="8">
    <location>
        <begin position="37"/>
        <end position="121"/>
    </location>
</feature>